<evidence type="ECO:0000313" key="1">
    <source>
        <dbReference type="EMBL" id="ONM52664.1"/>
    </source>
</evidence>
<organism evidence="1">
    <name type="scientific">Zea mays</name>
    <name type="common">Maize</name>
    <dbReference type="NCBI Taxonomy" id="4577"/>
    <lineage>
        <taxon>Eukaryota</taxon>
        <taxon>Viridiplantae</taxon>
        <taxon>Streptophyta</taxon>
        <taxon>Embryophyta</taxon>
        <taxon>Tracheophyta</taxon>
        <taxon>Spermatophyta</taxon>
        <taxon>Magnoliopsida</taxon>
        <taxon>Liliopsida</taxon>
        <taxon>Poales</taxon>
        <taxon>Poaceae</taxon>
        <taxon>PACMAD clade</taxon>
        <taxon>Panicoideae</taxon>
        <taxon>Andropogonodae</taxon>
        <taxon>Andropogoneae</taxon>
        <taxon>Tripsacinae</taxon>
        <taxon>Zea</taxon>
    </lineage>
</organism>
<gene>
    <name evidence="1" type="ORF">ZEAMMB73_Zm00001d019310</name>
</gene>
<reference evidence="1" key="1">
    <citation type="submission" date="2015-12" db="EMBL/GenBank/DDBJ databases">
        <title>Update maize B73 reference genome by single molecule sequencing technologies.</title>
        <authorList>
            <consortium name="Maize Genome Sequencing Project"/>
            <person name="Ware D."/>
        </authorList>
    </citation>
    <scope>NUCLEOTIDE SEQUENCE [LARGE SCALE GENOMIC DNA]</scope>
    <source>
        <tissue evidence="1">Seedling</tissue>
    </source>
</reference>
<dbReference type="AlphaFoldDB" id="A0A1D6HWR4"/>
<accession>A0A1D6HWR4</accession>
<dbReference type="InParanoid" id="A0A1D6HWR4"/>
<proteinExistence type="predicted"/>
<name>A0A1D6HWR4_MAIZE</name>
<protein>
    <submittedName>
        <fullName evidence="1">Uncharacterized protein</fullName>
    </submittedName>
</protein>
<sequence length="31" mass="3721">MNGTVFVRNYKRMPQVTDWDMMFVIVFPANL</sequence>
<dbReference type="EMBL" id="CM007650">
    <property type="protein sequence ID" value="ONM52664.1"/>
    <property type="molecule type" value="Genomic_DNA"/>
</dbReference>